<feature type="region of interest" description="Disordered" evidence="1">
    <location>
        <begin position="1"/>
        <end position="22"/>
    </location>
</feature>
<reference evidence="2 3" key="1">
    <citation type="submission" date="2020-02" db="EMBL/GenBank/DDBJ databases">
        <title>Sequencing the genomes of 1000 actinobacteria strains.</title>
        <authorList>
            <person name="Klenk H.-P."/>
        </authorList>
    </citation>
    <scope>NUCLEOTIDE SEQUENCE [LARGE SCALE GENOMIC DNA]</scope>
    <source>
        <strain evidence="2 3">DSM 19609</strain>
    </source>
</reference>
<organism evidence="2 3">
    <name type="scientific">Brooklawnia cerclae</name>
    <dbReference type="NCBI Taxonomy" id="349934"/>
    <lineage>
        <taxon>Bacteria</taxon>
        <taxon>Bacillati</taxon>
        <taxon>Actinomycetota</taxon>
        <taxon>Actinomycetes</taxon>
        <taxon>Propionibacteriales</taxon>
        <taxon>Propionibacteriaceae</taxon>
        <taxon>Brooklawnia</taxon>
    </lineage>
</organism>
<keyword evidence="3" id="KW-1185">Reference proteome</keyword>
<dbReference type="RefSeq" id="WP_208390803.1">
    <property type="nucleotide sequence ID" value="NZ_BAAAOO010000006.1"/>
</dbReference>
<dbReference type="Proteomes" id="UP000749311">
    <property type="component" value="Unassembled WGS sequence"/>
</dbReference>
<evidence type="ECO:0000313" key="2">
    <source>
        <dbReference type="EMBL" id="NIH58087.1"/>
    </source>
</evidence>
<accession>A0ABX0SMX0</accession>
<evidence type="ECO:0000313" key="3">
    <source>
        <dbReference type="Proteomes" id="UP000749311"/>
    </source>
</evidence>
<dbReference type="EMBL" id="JAAMOZ010000002">
    <property type="protein sequence ID" value="NIH58087.1"/>
    <property type="molecule type" value="Genomic_DNA"/>
</dbReference>
<protein>
    <submittedName>
        <fullName evidence="2">Uncharacterized protein</fullName>
    </submittedName>
</protein>
<name>A0ABX0SMX0_9ACTN</name>
<evidence type="ECO:0000256" key="1">
    <source>
        <dbReference type="SAM" id="MobiDB-lite"/>
    </source>
</evidence>
<sequence length="153" mass="16819">MSPEDVTTKRRRRPSRRADAKRCAALARARTEIDATEAQHLIEQFIAEAIHRGILPEPLRAQLSDGGTARTDKKGWYIKVNETVGIGEDGGYYVLSLPGGLKERLSGIRLEPSQPCLRVAQVEQDGEAGDLADFLTKRLRATHPEGSPSSRTS</sequence>
<comment type="caution">
    <text evidence="2">The sequence shown here is derived from an EMBL/GenBank/DDBJ whole genome shotgun (WGS) entry which is preliminary data.</text>
</comment>
<proteinExistence type="predicted"/>
<gene>
    <name evidence="2" type="ORF">FB473_002779</name>
</gene>